<dbReference type="EMBL" id="LVWD01000043">
    <property type="protein sequence ID" value="OAD39264.1"/>
    <property type="molecule type" value="Genomic_DNA"/>
</dbReference>
<evidence type="ECO:0000313" key="5">
    <source>
        <dbReference type="Proteomes" id="UP000185680"/>
    </source>
</evidence>
<evidence type="ECO:0008006" key="6">
    <source>
        <dbReference type="Google" id="ProtNLM"/>
    </source>
</evidence>
<reference evidence="2 5" key="2">
    <citation type="submission" date="2016-10" db="EMBL/GenBank/DDBJ databases">
        <title>Hydorgenophaga sp. LPB0072 isolated from gastropod.</title>
        <authorList>
            <person name="Kim E."/>
            <person name="Yi H."/>
        </authorList>
    </citation>
    <scope>NUCLEOTIDE SEQUENCE [LARGE SCALE GENOMIC DNA]</scope>
    <source>
        <strain evidence="2 5">LPB0072</strain>
    </source>
</reference>
<dbReference type="AlphaFoldDB" id="A0A162SPM6"/>
<evidence type="ECO:0000256" key="1">
    <source>
        <dbReference type="SAM" id="MobiDB-lite"/>
    </source>
</evidence>
<accession>A0A162SPM6</accession>
<feature type="compositionally biased region" description="Low complexity" evidence="1">
    <location>
        <begin position="73"/>
        <end position="88"/>
    </location>
</feature>
<keyword evidence="4" id="KW-1185">Reference proteome</keyword>
<feature type="compositionally biased region" description="Pro residues" evidence="1">
    <location>
        <begin position="89"/>
        <end position="100"/>
    </location>
</feature>
<evidence type="ECO:0000313" key="2">
    <source>
        <dbReference type="EMBL" id="AOW15175.1"/>
    </source>
</evidence>
<name>A0A162SPM6_9BURK</name>
<evidence type="ECO:0000313" key="3">
    <source>
        <dbReference type="EMBL" id="OAD39264.1"/>
    </source>
</evidence>
<dbReference type="Proteomes" id="UP000185657">
    <property type="component" value="Unassembled WGS sequence"/>
</dbReference>
<evidence type="ECO:0000313" key="4">
    <source>
        <dbReference type="Proteomes" id="UP000185657"/>
    </source>
</evidence>
<protein>
    <recommendedName>
        <fullName evidence="6">SPOR domain-containing protein</fullName>
    </recommendedName>
</protein>
<dbReference type="EMBL" id="CP017476">
    <property type="protein sequence ID" value="AOW15175.1"/>
    <property type="molecule type" value="Genomic_DNA"/>
</dbReference>
<proteinExistence type="predicted"/>
<feature type="region of interest" description="Disordered" evidence="1">
    <location>
        <begin position="54"/>
        <end position="100"/>
    </location>
</feature>
<sequence length="255" mass="27749">MLRWVITLLVLANAGFYAWTHGHLSALGFAPSEQREPERLQAQIQPETMHLLNAPEPQKPASEPAAEPPAPATTPAEAARAAPAGPTAPTTPPAPAVPTEPLLPPTSCWYAKGFTTAQIEPLEKRLLDLALPKGSWRIQEVRSGGRWVVYMGRYNDELMDKKKEELKELKVEFRTLNDPPLGPGLALGTFSTEAAAEQGLSNVARKGVRSARVAKDREETVTHTLRLSEITAEEREAVLRLGPEFLAGKSLQPCG</sequence>
<feature type="compositionally biased region" description="Low complexity" evidence="1">
    <location>
        <begin position="54"/>
        <end position="65"/>
    </location>
</feature>
<organism evidence="2 5">
    <name type="scientific">Hydrogenophaga crassostreae</name>
    <dbReference type="NCBI Taxonomy" id="1763535"/>
    <lineage>
        <taxon>Bacteria</taxon>
        <taxon>Pseudomonadati</taxon>
        <taxon>Pseudomonadota</taxon>
        <taxon>Betaproteobacteria</taxon>
        <taxon>Burkholderiales</taxon>
        <taxon>Comamonadaceae</taxon>
        <taxon>Hydrogenophaga</taxon>
    </lineage>
</organism>
<dbReference type="STRING" id="1763535.LPB072_22570"/>
<dbReference type="KEGG" id="hyl:LPB072_22570"/>
<gene>
    <name evidence="2" type="ORF">LPB072_22570</name>
    <name evidence="3" type="ORF">LPB72_21955</name>
</gene>
<reference evidence="3 4" key="1">
    <citation type="submission" date="2016-02" db="EMBL/GenBank/DDBJ databases">
        <title>Draft genome sequence of Hydrogenophaga sp. LPB0072.</title>
        <authorList>
            <person name="Shin S.-K."/>
            <person name="Yi H."/>
        </authorList>
    </citation>
    <scope>NUCLEOTIDE SEQUENCE [LARGE SCALE GENOMIC DNA]</scope>
    <source>
        <strain evidence="3 4">LPB0072</strain>
    </source>
</reference>
<dbReference type="Proteomes" id="UP000185680">
    <property type="component" value="Chromosome"/>
</dbReference>